<comment type="caution">
    <text evidence="2">The sequence shown here is derived from an EMBL/GenBank/DDBJ whole genome shotgun (WGS) entry which is preliminary data.</text>
</comment>
<name>A0ABR0EPA4_ZASCE</name>
<keyword evidence="3" id="KW-1185">Reference proteome</keyword>
<proteinExistence type="predicted"/>
<dbReference type="Proteomes" id="UP001305779">
    <property type="component" value="Unassembled WGS sequence"/>
</dbReference>
<dbReference type="SUPFAM" id="SSF63829">
    <property type="entry name" value="Calcium-dependent phosphotriesterase"/>
    <property type="match status" value="1"/>
</dbReference>
<keyword evidence="1" id="KW-0732">Signal</keyword>
<accession>A0ABR0EPA4</accession>
<evidence type="ECO:0000313" key="3">
    <source>
        <dbReference type="Proteomes" id="UP001305779"/>
    </source>
</evidence>
<organism evidence="2 3">
    <name type="scientific">Zasmidium cellare</name>
    <name type="common">Wine cellar mold</name>
    <name type="synonym">Racodium cellare</name>
    <dbReference type="NCBI Taxonomy" id="395010"/>
    <lineage>
        <taxon>Eukaryota</taxon>
        <taxon>Fungi</taxon>
        <taxon>Dikarya</taxon>
        <taxon>Ascomycota</taxon>
        <taxon>Pezizomycotina</taxon>
        <taxon>Dothideomycetes</taxon>
        <taxon>Dothideomycetidae</taxon>
        <taxon>Mycosphaerellales</taxon>
        <taxon>Mycosphaerellaceae</taxon>
        <taxon>Zasmidium</taxon>
    </lineage>
</organism>
<feature type="signal peptide" evidence="1">
    <location>
        <begin position="1"/>
        <end position="18"/>
    </location>
</feature>
<sequence>MRWTTILNFAFPLSLVEAALQWHNASIAHVPSEWLYLLPQPFDSAIQYGWLNSTTTGNSTINSVLANANNSRIVSYSDEFTDLVGPNPTWATIQSPPNDPYGAYEGGAWIPETDEVWFGYNGSFYPYRNTITSFNLQNGTSRQVVTDPPISYPYGMYYWPRDGQVYVTEINTPTDPASVVAIDPITLKMEPVQDSLFMMP</sequence>
<feature type="chain" id="PRO_5047483766" evidence="1">
    <location>
        <begin position="19"/>
        <end position="200"/>
    </location>
</feature>
<reference evidence="2 3" key="1">
    <citation type="journal article" date="2023" name="G3 (Bethesda)">
        <title>A chromosome-level genome assembly of Zasmidium syzygii isolated from banana leaves.</title>
        <authorList>
            <person name="van Westerhoven A.C."/>
            <person name="Mehrabi R."/>
            <person name="Talebi R."/>
            <person name="Steentjes M.B.F."/>
            <person name="Corcolon B."/>
            <person name="Chong P.A."/>
            <person name="Kema G.H.J."/>
            <person name="Seidl M.F."/>
        </authorList>
    </citation>
    <scope>NUCLEOTIDE SEQUENCE [LARGE SCALE GENOMIC DNA]</scope>
    <source>
        <strain evidence="2 3">P124</strain>
    </source>
</reference>
<gene>
    <name evidence="2" type="ORF">PRZ48_006730</name>
</gene>
<evidence type="ECO:0000256" key="1">
    <source>
        <dbReference type="SAM" id="SignalP"/>
    </source>
</evidence>
<dbReference type="EMBL" id="JAXOVC010000004">
    <property type="protein sequence ID" value="KAK4503302.1"/>
    <property type="molecule type" value="Genomic_DNA"/>
</dbReference>
<evidence type="ECO:0000313" key="2">
    <source>
        <dbReference type="EMBL" id="KAK4503302.1"/>
    </source>
</evidence>
<protein>
    <submittedName>
        <fullName evidence="2">Uncharacterized protein</fullName>
    </submittedName>
</protein>